<dbReference type="Pfam" id="PF00106">
    <property type="entry name" value="adh_short"/>
    <property type="match status" value="1"/>
</dbReference>
<dbReference type="CDD" id="cd05233">
    <property type="entry name" value="SDR_c"/>
    <property type="match status" value="1"/>
</dbReference>
<dbReference type="SUPFAM" id="SSF51735">
    <property type="entry name" value="NAD(P)-binding Rossmann-fold domains"/>
    <property type="match status" value="1"/>
</dbReference>
<dbReference type="InterPro" id="IPR002347">
    <property type="entry name" value="SDR_fam"/>
</dbReference>
<dbReference type="InterPro" id="IPR036291">
    <property type="entry name" value="NAD(P)-bd_dom_sf"/>
</dbReference>
<proteinExistence type="inferred from homology"/>
<gene>
    <name evidence="3" type="ORF">METZ01_LOCUS21560</name>
</gene>
<evidence type="ECO:0008006" key="4">
    <source>
        <dbReference type="Google" id="ProtNLM"/>
    </source>
</evidence>
<dbReference type="EMBL" id="UINC01001040">
    <property type="protein sequence ID" value="SUZ68706.1"/>
    <property type="molecule type" value="Genomic_DNA"/>
</dbReference>
<dbReference type="PRINTS" id="PR00081">
    <property type="entry name" value="GDHRDH"/>
</dbReference>
<evidence type="ECO:0000256" key="2">
    <source>
        <dbReference type="ARBA" id="ARBA00023002"/>
    </source>
</evidence>
<name>A0A381PNV6_9ZZZZ</name>
<reference evidence="3" key="1">
    <citation type="submission" date="2018-05" db="EMBL/GenBank/DDBJ databases">
        <authorList>
            <person name="Lanie J.A."/>
            <person name="Ng W.-L."/>
            <person name="Kazmierczak K.M."/>
            <person name="Andrzejewski T.M."/>
            <person name="Davidsen T.M."/>
            <person name="Wayne K.J."/>
            <person name="Tettelin H."/>
            <person name="Glass J.I."/>
            <person name="Rusch D."/>
            <person name="Podicherti R."/>
            <person name="Tsui H.-C.T."/>
            <person name="Winkler M.E."/>
        </authorList>
    </citation>
    <scope>NUCLEOTIDE SEQUENCE</scope>
</reference>
<dbReference type="PANTHER" id="PTHR24322">
    <property type="entry name" value="PKSB"/>
    <property type="match status" value="1"/>
</dbReference>
<accession>A0A381PNV6</accession>
<organism evidence="3">
    <name type="scientific">marine metagenome</name>
    <dbReference type="NCBI Taxonomy" id="408172"/>
    <lineage>
        <taxon>unclassified sequences</taxon>
        <taxon>metagenomes</taxon>
        <taxon>ecological metagenomes</taxon>
    </lineage>
</organism>
<evidence type="ECO:0000256" key="1">
    <source>
        <dbReference type="ARBA" id="ARBA00006484"/>
    </source>
</evidence>
<sequence>MQSFDGKMAVVTGGGTGMGRELVTQLAQAGCHVAMCDVSTDNMAETQRIALTETNDSVRVTSHVCDVADEADVLAFRDQVQVRHELEHVDLVFNNAGIGGGGSFVIDEDRMAWEKTFDVCWHGVYHGCRAFLPLLIRSEEGHVVNTSSINGFWATVGPDVPHTAYSAAKFAVKGFTEALNIDLRLHAPHVMAHVVMPGHIGTSIALNSSAAHGGPDLERVRKTLAERGVDADQMSDEDLTELVIARGERFRDDAPTSAAQAAEIILEAVRDNQWRILVGDDAVAIDQLVREDPEFAYEPEFLRRIVDRGHLNIFDGG</sequence>
<evidence type="ECO:0000313" key="3">
    <source>
        <dbReference type="EMBL" id="SUZ68706.1"/>
    </source>
</evidence>
<comment type="similarity">
    <text evidence="1">Belongs to the short-chain dehydrogenases/reductases (SDR) family.</text>
</comment>
<dbReference type="GO" id="GO:0016616">
    <property type="term" value="F:oxidoreductase activity, acting on the CH-OH group of donors, NAD or NADP as acceptor"/>
    <property type="evidence" value="ECO:0007669"/>
    <property type="project" value="TreeGrafter"/>
</dbReference>
<dbReference type="AlphaFoldDB" id="A0A381PNV6"/>
<keyword evidence="2" id="KW-0560">Oxidoreductase</keyword>
<dbReference type="Gene3D" id="3.40.50.720">
    <property type="entry name" value="NAD(P)-binding Rossmann-like Domain"/>
    <property type="match status" value="1"/>
</dbReference>
<dbReference type="PANTHER" id="PTHR24322:SF736">
    <property type="entry name" value="RETINOL DEHYDROGENASE 10"/>
    <property type="match status" value="1"/>
</dbReference>
<dbReference type="PRINTS" id="PR00080">
    <property type="entry name" value="SDRFAMILY"/>
</dbReference>
<protein>
    <recommendedName>
        <fullName evidence="4">Short-chain dehydrogenase</fullName>
    </recommendedName>
</protein>